<dbReference type="InterPro" id="IPR054502">
    <property type="entry name" value="bHLH-TF_ACT-like_plant"/>
</dbReference>
<evidence type="ECO:0000256" key="3">
    <source>
        <dbReference type="ARBA" id="ARBA00023125"/>
    </source>
</evidence>
<dbReference type="PANTHER" id="PTHR11514">
    <property type="entry name" value="MYC"/>
    <property type="match status" value="1"/>
</dbReference>
<name>A0A2P5XZ98_GOSBA</name>
<evidence type="ECO:0000256" key="5">
    <source>
        <dbReference type="ARBA" id="ARBA00023242"/>
    </source>
</evidence>
<evidence type="ECO:0000313" key="11">
    <source>
        <dbReference type="Proteomes" id="UP000239757"/>
    </source>
</evidence>
<dbReference type="OrthoDB" id="1926382at2759"/>
<keyword evidence="7" id="KW-0175">Coiled coil</keyword>
<dbReference type="Pfam" id="PF22754">
    <property type="entry name" value="bHLH-TF_ACT-like_plant"/>
    <property type="match status" value="1"/>
</dbReference>
<dbReference type="SMART" id="SM00353">
    <property type="entry name" value="HLH"/>
    <property type="match status" value="1"/>
</dbReference>
<evidence type="ECO:0000259" key="9">
    <source>
        <dbReference type="PROSITE" id="PS50888"/>
    </source>
</evidence>
<dbReference type="InterPro" id="IPR011598">
    <property type="entry name" value="bHLH_dom"/>
</dbReference>
<evidence type="ECO:0000313" key="10">
    <source>
        <dbReference type="EMBL" id="PPS08616.1"/>
    </source>
</evidence>
<keyword evidence="4 6" id="KW-0804">Transcription</keyword>
<feature type="compositionally biased region" description="Basic residues" evidence="8">
    <location>
        <begin position="307"/>
        <end position="316"/>
    </location>
</feature>
<dbReference type="SUPFAM" id="SSF47459">
    <property type="entry name" value="HLH, helix-loop-helix DNA-binding domain"/>
    <property type="match status" value="1"/>
</dbReference>
<reference evidence="10 11" key="1">
    <citation type="submission" date="2015-01" db="EMBL/GenBank/DDBJ databases">
        <title>Genome of allotetraploid Gossypium barbadense reveals genomic plasticity and fiber elongation in cotton evolution.</title>
        <authorList>
            <person name="Chen X."/>
            <person name="Liu X."/>
            <person name="Zhao B."/>
            <person name="Zheng H."/>
            <person name="Hu Y."/>
            <person name="Lu G."/>
            <person name="Yang C."/>
            <person name="Chen J."/>
            <person name="Shan C."/>
            <person name="Zhang L."/>
            <person name="Zhou Y."/>
            <person name="Wang L."/>
            <person name="Guo W."/>
            <person name="Bai Y."/>
            <person name="Ruan J."/>
            <person name="Shangguan X."/>
            <person name="Mao Y."/>
            <person name="Jiang J."/>
            <person name="Zhu Y."/>
            <person name="Lei J."/>
            <person name="Kang H."/>
            <person name="Chen S."/>
            <person name="He X."/>
            <person name="Wang R."/>
            <person name="Wang Y."/>
            <person name="Chen J."/>
            <person name="Wang L."/>
            <person name="Yu S."/>
            <person name="Wang B."/>
            <person name="Wei J."/>
            <person name="Song S."/>
            <person name="Lu X."/>
            <person name="Gao Z."/>
            <person name="Gu W."/>
            <person name="Deng X."/>
            <person name="Ma D."/>
            <person name="Wang S."/>
            <person name="Liang W."/>
            <person name="Fang L."/>
            <person name="Cai C."/>
            <person name="Zhu X."/>
            <person name="Zhou B."/>
            <person name="Zhang Y."/>
            <person name="Chen Z."/>
            <person name="Xu S."/>
            <person name="Zhu R."/>
            <person name="Wang S."/>
            <person name="Zhang T."/>
            <person name="Zhao G."/>
        </authorList>
    </citation>
    <scope>NUCLEOTIDE SEQUENCE [LARGE SCALE GENOMIC DNA]</scope>
    <source>
        <strain evidence="11">cv. Xinhai21</strain>
        <tissue evidence="10">Leaf</tissue>
    </source>
</reference>
<feature type="domain" description="BHLH" evidence="9">
    <location>
        <begin position="320"/>
        <end position="369"/>
    </location>
</feature>
<dbReference type="GO" id="GO:0046983">
    <property type="term" value="F:protein dimerization activity"/>
    <property type="evidence" value="ECO:0007669"/>
    <property type="project" value="InterPro"/>
</dbReference>
<evidence type="ECO:0000256" key="4">
    <source>
        <dbReference type="ARBA" id="ARBA00023163"/>
    </source>
</evidence>
<dbReference type="PANTHER" id="PTHR11514:SF115">
    <property type="entry name" value="TRANSCRIPTION FACTOR"/>
    <property type="match status" value="1"/>
</dbReference>
<dbReference type="Pfam" id="PF14215">
    <property type="entry name" value="bHLH-MYC_N"/>
    <property type="match status" value="1"/>
</dbReference>
<evidence type="ECO:0000256" key="6">
    <source>
        <dbReference type="RuleBase" id="RU369104"/>
    </source>
</evidence>
<dbReference type="GO" id="GO:0000976">
    <property type="term" value="F:transcription cis-regulatory region binding"/>
    <property type="evidence" value="ECO:0007669"/>
    <property type="project" value="TreeGrafter"/>
</dbReference>
<feature type="region of interest" description="Disordered" evidence="8">
    <location>
        <begin position="235"/>
        <end position="255"/>
    </location>
</feature>
<dbReference type="InterPro" id="IPR036638">
    <property type="entry name" value="HLH_DNA-bd_sf"/>
</dbReference>
<feature type="region of interest" description="Disordered" evidence="8">
    <location>
        <begin position="268"/>
        <end position="331"/>
    </location>
</feature>
<feature type="coiled-coil region" evidence="7">
    <location>
        <begin position="359"/>
        <end position="386"/>
    </location>
</feature>
<dbReference type="Proteomes" id="UP000239757">
    <property type="component" value="Unassembled WGS sequence"/>
</dbReference>
<dbReference type="CDD" id="cd11449">
    <property type="entry name" value="bHLH_AtAIB_like"/>
    <property type="match status" value="1"/>
</dbReference>
<feature type="compositionally biased region" description="Basic and acidic residues" evidence="8">
    <location>
        <begin position="268"/>
        <end position="281"/>
    </location>
</feature>
<dbReference type="AlphaFoldDB" id="A0A2P5XZ98"/>
<proteinExistence type="predicted"/>
<keyword evidence="5 6" id="KW-0539">Nucleus</keyword>
<evidence type="ECO:0000256" key="7">
    <source>
        <dbReference type="SAM" id="Coils"/>
    </source>
</evidence>
<dbReference type="PROSITE" id="PS50888">
    <property type="entry name" value="BHLH"/>
    <property type="match status" value="1"/>
</dbReference>
<dbReference type="GO" id="GO:0003700">
    <property type="term" value="F:DNA-binding transcription factor activity"/>
    <property type="evidence" value="ECO:0007669"/>
    <property type="project" value="InterPro"/>
</dbReference>
<sequence length="499" mass="55842">MLTNEQGQVCIDTDRMAVVVNDFFHELFFAFSGSGVGQDASPTLQQRLHFIVQSRPEWWVYSIFWQASRDVDGRVVLSWGDGYFRGTRDGTGKSINRLSPSKLGSSFERKRSGKDQVQAYFNEVMDVDRMVDGDVTDYEWYYTVSMTRSFAVGDGILGKAFGSGSHIWLGGDHELQLYQCERVREARMRGIQTLVCLPTSFGVVELGSSDIIMEDWGTLQLTKSIFSSGINNSLGSNQPAHDSQPQISTPSIPFVDFGMVSGDQKERILEDKQQVEPKKETTGLGRSSSESDGDFASADTEFNAGGRSKKRGRKPGNGKESPINHVEAERQRRERLNHRFYALRSVVPNVSKMDKASLLSDAVAYIKELRSKIDKLEAQLLVQSEKSKLNPINVFENQTTKSAFDNTMKQSSTYWPKTVEVDVKIVGSEAMIRVRSPDIDHPAARLMDALRDLELPVHHASVSNVNDLMLQDVVVRVPTGIFITDEMLSTAILQRCTLN</sequence>
<evidence type="ECO:0000256" key="2">
    <source>
        <dbReference type="ARBA" id="ARBA00023015"/>
    </source>
</evidence>
<dbReference type="EMBL" id="KZ663977">
    <property type="protein sequence ID" value="PPS08616.1"/>
    <property type="molecule type" value="Genomic_DNA"/>
</dbReference>
<evidence type="ECO:0000256" key="1">
    <source>
        <dbReference type="ARBA" id="ARBA00004123"/>
    </source>
</evidence>
<evidence type="ECO:0000256" key="8">
    <source>
        <dbReference type="SAM" id="MobiDB-lite"/>
    </source>
</evidence>
<feature type="compositionally biased region" description="Polar residues" evidence="8">
    <location>
        <begin position="235"/>
        <end position="251"/>
    </location>
</feature>
<dbReference type="Pfam" id="PF00010">
    <property type="entry name" value="HLH"/>
    <property type="match status" value="1"/>
</dbReference>
<accession>A0A2P5XZ98</accession>
<dbReference type="GO" id="GO:0005634">
    <property type="term" value="C:nucleus"/>
    <property type="evidence" value="ECO:0007669"/>
    <property type="project" value="UniProtKB-SubCell"/>
</dbReference>
<gene>
    <name evidence="10" type="ORF">GOBAR_AA12012</name>
</gene>
<organism evidence="10 11">
    <name type="scientific">Gossypium barbadense</name>
    <name type="common">Sea Island cotton</name>
    <name type="synonym">Hibiscus barbadensis</name>
    <dbReference type="NCBI Taxonomy" id="3634"/>
    <lineage>
        <taxon>Eukaryota</taxon>
        <taxon>Viridiplantae</taxon>
        <taxon>Streptophyta</taxon>
        <taxon>Embryophyta</taxon>
        <taxon>Tracheophyta</taxon>
        <taxon>Spermatophyta</taxon>
        <taxon>Magnoliopsida</taxon>
        <taxon>eudicotyledons</taxon>
        <taxon>Gunneridae</taxon>
        <taxon>Pentapetalae</taxon>
        <taxon>rosids</taxon>
        <taxon>malvids</taxon>
        <taxon>Malvales</taxon>
        <taxon>Malvaceae</taxon>
        <taxon>Malvoideae</taxon>
        <taxon>Gossypium</taxon>
    </lineage>
</organism>
<keyword evidence="3" id="KW-0238">DNA-binding</keyword>
<comment type="subcellular location">
    <subcellularLocation>
        <location evidence="1 6">Nucleus</location>
    </subcellularLocation>
</comment>
<keyword evidence="2 6" id="KW-0805">Transcription regulation</keyword>
<dbReference type="Gene3D" id="4.10.280.10">
    <property type="entry name" value="Helix-loop-helix DNA-binding domain"/>
    <property type="match status" value="1"/>
</dbReference>
<dbReference type="InterPro" id="IPR045084">
    <property type="entry name" value="AIB/MYC-like"/>
</dbReference>
<protein>
    <recommendedName>
        <fullName evidence="6">Transcription factor</fullName>
        <shortName evidence="6">bHLH transcription factor</shortName>
    </recommendedName>
    <alternativeName>
        <fullName evidence="6">Basic helix-loop-helix protein</fullName>
    </alternativeName>
</protein>
<dbReference type="InterPro" id="IPR025610">
    <property type="entry name" value="MYC/MYB_N"/>
</dbReference>